<accession>Q3T4D3</accession>
<dbReference type="InterPro" id="IPR051289">
    <property type="entry name" value="LAGLIDADG_Endonuclease"/>
</dbReference>
<dbReference type="InterPro" id="IPR027434">
    <property type="entry name" value="Homing_endonucl"/>
</dbReference>
<dbReference type="AlphaFoldDB" id="Q3T4D3"/>
<dbReference type="PANTHER" id="PTHR36181:SF3">
    <property type="entry name" value="INTRON-ENCODED DNA ENDONUCLEASE AI5 BETA"/>
    <property type="match status" value="1"/>
</dbReference>
<dbReference type="GO" id="GO:0004519">
    <property type="term" value="F:endonuclease activity"/>
    <property type="evidence" value="ECO:0007669"/>
    <property type="project" value="InterPro"/>
</dbReference>
<geneLocation type="mitochondrion" evidence="2"/>
<organism evidence="2">
    <name type="scientific">Zancudomyces culisetae</name>
    <name type="common">Gut fungus</name>
    <name type="synonym">Smittium culisetae</name>
    <dbReference type="NCBI Taxonomy" id="1213189"/>
    <lineage>
        <taxon>Eukaryota</taxon>
        <taxon>Fungi</taxon>
        <taxon>Fungi incertae sedis</taxon>
        <taxon>Zoopagomycota</taxon>
        <taxon>Kickxellomycotina</taxon>
        <taxon>Harpellomycetes</taxon>
        <taxon>Harpellales</taxon>
        <taxon>Legeriomycetaceae</taxon>
        <taxon>Zancudomyces</taxon>
    </lineage>
</organism>
<keyword evidence="2" id="KW-0496">Mitochondrion</keyword>
<dbReference type="Gene3D" id="3.10.28.10">
    <property type="entry name" value="Homing endonucleases"/>
    <property type="match status" value="2"/>
</dbReference>
<dbReference type="SUPFAM" id="SSF55608">
    <property type="entry name" value="Homing endonucleases"/>
    <property type="match status" value="2"/>
</dbReference>
<protein>
    <submittedName>
        <fullName evidence="2">Orf327</fullName>
    </submittedName>
</protein>
<dbReference type="EMBL" id="AY863213">
    <property type="protein sequence ID" value="AAW49481.1"/>
    <property type="molecule type" value="Genomic_DNA"/>
</dbReference>
<feature type="domain" description="Homing endonuclease LAGLIDADG" evidence="1">
    <location>
        <begin position="15"/>
        <end position="110"/>
    </location>
</feature>
<dbReference type="GeneID" id="3260093"/>
<evidence type="ECO:0000313" key="2">
    <source>
        <dbReference type="EMBL" id="AAW49481.1"/>
    </source>
</evidence>
<gene>
    <name evidence="2" type="primary">orf327</name>
</gene>
<dbReference type="Pfam" id="PF00961">
    <property type="entry name" value="LAGLIDADG_1"/>
    <property type="match status" value="2"/>
</dbReference>
<dbReference type="RefSeq" id="YP_203314.1">
    <property type="nucleotide sequence ID" value="NC_006837.1"/>
</dbReference>
<reference evidence="2" key="1">
    <citation type="journal article" date="2005" name="Nucleic Acids Res.">
        <title>Comparative mitochondrial genomics in zygomycetes: bacteria-like RNase P RNAs, mobile elements, and a close source of the group I intron invasion in angiosperms.</title>
        <authorList>
            <person name="Seif E."/>
            <person name="Leigh J."/>
            <person name="Liu Y."/>
            <person name="Roewer I."/>
            <person name="Forget L."/>
            <person name="Lang B.F."/>
        </authorList>
    </citation>
    <scope>NUCLEOTIDE SEQUENCE</scope>
    <source>
        <strain evidence="2">18-3</strain>
    </source>
</reference>
<dbReference type="GO" id="GO:0005739">
    <property type="term" value="C:mitochondrion"/>
    <property type="evidence" value="ECO:0007669"/>
    <property type="project" value="UniProtKB-ARBA"/>
</dbReference>
<sequence>MKEIQLFNLNPNWVTGFTQADGCFNITFTKKKPNQIRLRARFIISQHIKDELLILSIKNFFNCGIIIKNKKEIQYVVNSINDLINIIIPHFDKYPLKYGKYTSYLIFKNIIEKMKNKQHLTQKGLIDIINLTYIMNPLGKRKINKKELFEFLKIKDFSISDENNPYTDFSLSNKFLYQNEIDINFIGGLIQGDGCFNISFRKDLKIQAQLFIAQDMYSIELLSEIKKFFNCGNIIDKKVKMSIIEIKNINNLYNKILPLFNENLFFLDKLKQFIIFKQIVNLLYNKQHLTKDNKLKIVDLAYNMNNNGIKRKLTKEQFIQIIINKYK</sequence>
<dbReference type="InterPro" id="IPR004860">
    <property type="entry name" value="LAGLIDADG_dom"/>
</dbReference>
<proteinExistence type="predicted"/>
<feature type="domain" description="Homing endonuclease LAGLIDADG" evidence="1">
    <location>
        <begin position="187"/>
        <end position="280"/>
    </location>
</feature>
<name>Q3T4D3_ZANCU</name>
<dbReference type="PANTHER" id="PTHR36181">
    <property type="entry name" value="INTRON-ENCODED ENDONUCLEASE AI3-RELATED"/>
    <property type="match status" value="1"/>
</dbReference>
<evidence type="ECO:0000259" key="1">
    <source>
        <dbReference type="Pfam" id="PF00961"/>
    </source>
</evidence>